<evidence type="ECO:0000313" key="2">
    <source>
        <dbReference type="EMBL" id="OPC83562.1"/>
    </source>
</evidence>
<dbReference type="RefSeq" id="WP_078977845.1">
    <property type="nucleotide sequence ID" value="NZ_MWQN01000001.1"/>
</dbReference>
<evidence type="ECO:0000256" key="1">
    <source>
        <dbReference type="SAM" id="MobiDB-lite"/>
    </source>
</evidence>
<proteinExistence type="predicted"/>
<dbReference type="InterPro" id="IPR026467">
    <property type="entry name" value="Ser/Gly_Cys_C_dom"/>
</dbReference>
<protein>
    <submittedName>
        <fullName evidence="2">Uncharacterized protein</fullName>
    </submittedName>
</protein>
<dbReference type="AlphaFoldDB" id="A0A1T3P3P6"/>
<comment type="caution">
    <text evidence="2">The sequence shown here is derived from an EMBL/GenBank/DDBJ whole genome shotgun (WGS) entry which is preliminary data.</text>
</comment>
<reference evidence="2 3" key="1">
    <citation type="submission" date="2017-03" db="EMBL/GenBank/DDBJ databases">
        <title>Draft genome sequence of Streptomyces scabrisporus NF3, endophyte isolated from Amphipterygium adstringens.</title>
        <authorList>
            <person name="Vazquez M."/>
            <person name="Ceapa C.D."/>
            <person name="Rodriguez Luna D."/>
            <person name="Sanchez Esquivel S."/>
        </authorList>
    </citation>
    <scope>NUCLEOTIDE SEQUENCE [LARGE SCALE GENOMIC DNA]</scope>
    <source>
        <strain evidence="2 3">NF3</strain>
    </source>
</reference>
<gene>
    <name evidence="2" type="ORF">B4N89_23810</name>
</gene>
<keyword evidence="3" id="KW-1185">Reference proteome</keyword>
<dbReference type="EMBL" id="MWQN01000001">
    <property type="protein sequence ID" value="OPC83562.1"/>
    <property type="molecule type" value="Genomic_DNA"/>
</dbReference>
<name>A0A1T3P3P6_9ACTN</name>
<dbReference type="NCBIfam" id="TIGR04222">
    <property type="entry name" value="near_uncomplex"/>
    <property type="match status" value="1"/>
</dbReference>
<accession>A0A1T3P3P6</accession>
<sequence length="142" mass="14622">MKPCASVPVSVGVHELAFLAGGPGRVVDTTIVGPRVREVLCVARDGRLTAPARTGEGPIEDTILALVPAGSGADLTEVRLAAAVDPAILAVRDRLVAAGLMRRAPRPFGRRAAMVTPAGERCLGRRAGNGAGSTGRRRARPT</sequence>
<dbReference type="Proteomes" id="UP000190037">
    <property type="component" value="Unassembled WGS sequence"/>
</dbReference>
<feature type="region of interest" description="Disordered" evidence="1">
    <location>
        <begin position="122"/>
        <end position="142"/>
    </location>
</feature>
<organism evidence="2 3">
    <name type="scientific">Embleya scabrispora</name>
    <dbReference type="NCBI Taxonomy" id="159449"/>
    <lineage>
        <taxon>Bacteria</taxon>
        <taxon>Bacillati</taxon>
        <taxon>Actinomycetota</taxon>
        <taxon>Actinomycetes</taxon>
        <taxon>Kitasatosporales</taxon>
        <taxon>Streptomycetaceae</taxon>
        <taxon>Embleya</taxon>
    </lineage>
</organism>
<dbReference type="OrthoDB" id="4241909at2"/>
<evidence type="ECO:0000313" key="3">
    <source>
        <dbReference type="Proteomes" id="UP000190037"/>
    </source>
</evidence>
<dbReference type="STRING" id="159449.B4N89_23810"/>